<dbReference type="PRINTS" id="PR00032">
    <property type="entry name" value="HTHARAC"/>
</dbReference>
<dbReference type="AlphaFoldDB" id="A0A838XRI2"/>
<proteinExistence type="predicted"/>
<dbReference type="PANTHER" id="PTHR46796:SF6">
    <property type="entry name" value="ARAC SUBFAMILY"/>
    <property type="match status" value="1"/>
</dbReference>
<dbReference type="Proteomes" id="UP000559404">
    <property type="component" value="Unassembled WGS sequence"/>
</dbReference>
<name>A0A838XRI2_9HYPH</name>
<dbReference type="PROSITE" id="PS00041">
    <property type="entry name" value="HTH_ARAC_FAMILY_1"/>
    <property type="match status" value="1"/>
</dbReference>
<dbReference type="RefSeq" id="WP_181759474.1">
    <property type="nucleotide sequence ID" value="NZ_BMCR01000002.1"/>
</dbReference>
<sequence>MNTGGQTARVPHSCFSLEGVPPQQRFALWRESISCIFSVEAPREARTEDFRAQLDAHVVGDAAVVRTHTQAQEWERGAGQIARDGMDHIMIQRYEAGTMEVSHRGGTETFAQNGLIVFDLAQEMASRTTDLVNLSLLLPRNVLEPHLKEAGDHHMQVLAGDNPMTRLLQQHMHSLKALAGDMSLTEAAEASAATIALVAACLNATGPSGHGPEPGIGYAFLTRARQVIEDRLADPELTPAQVARLAGVSRTRLYEMFEPFGGVRSYIRERRLGRALRMLLDKRCRHQPIGAIALACGFLNDSAFSRAFKQRYGMAPRETRSEGSREGSGGLPVLPDTGHGLVIDRRYETWIRMLTA</sequence>
<evidence type="ECO:0000313" key="5">
    <source>
        <dbReference type="EMBL" id="MBA4611288.1"/>
    </source>
</evidence>
<protein>
    <submittedName>
        <fullName evidence="5">Helix-turn-helix domain-containing protein</fullName>
    </submittedName>
</protein>
<feature type="domain" description="HTH araC/xylS-type" evidence="4">
    <location>
        <begin position="222"/>
        <end position="322"/>
    </location>
</feature>
<dbReference type="InterPro" id="IPR018060">
    <property type="entry name" value="HTH_AraC"/>
</dbReference>
<dbReference type="InterPro" id="IPR050204">
    <property type="entry name" value="AraC_XylS_family_regulators"/>
</dbReference>
<reference evidence="5 6" key="1">
    <citation type="submission" date="2020-07" db="EMBL/GenBank/DDBJ databases">
        <authorList>
            <person name="Li M."/>
        </authorList>
    </citation>
    <scope>NUCLEOTIDE SEQUENCE [LARGE SCALE GENOMIC DNA]</scope>
    <source>
        <strain evidence="5 6">DSM 23284</strain>
    </source>
</reference>
<reference evidence="5 6" key="2">
    <citation type="submission" date="2020-08" db="EMBL/GenBank/DDBJ databases">
        <title>Stappia taiwanensis sp. nov., isolated from a coastal thermal spring.</title>
        <authorList>
            <person name="Kampfer P."/>
        </authorList>
    </citation>
    <scope>NUCLEOTIDE SEQUENCE [LARGE SCALE GENOMIC DNA]</scope>
    <source>
        <strain evidence="5 6">DSM 23284</strain>
    </source>
</reference>
<dbReference type="InterPro" id="IPR009057">
    <property type="entry name" value="Homeodomain-like_sf"/>
</dbReference>
<evidence type="ECO:0000256" key="2">
    <source>
        <dbReference type="ARBA" id="ARBA00023125"/>
    </source>
</evidence>
<dbReference type="GO" id="GO:0003700">
    <property type="term" value="F:DNA-binding transcription factor activity"/>
    <property type="evidence" value="ECO:0007669"/>
    <property type="project" value="InterPro"/>
</dbReference>
<evidence type="ECO:0000256" key="1">
    <source>
        <dbReference type="ARBA" id="ARBA00023015"/>
    </source>
</evidence>
<dbReference type="EMBL" id="JACEON010000004">
    <property type="protein sequence ID" value="MBA4611288.1"/>
    <property type="molecule type" value="Genomic_DNA"/>
</dbReference>
<dbReference type="Pfam" id="PF12833">
    <property type="entry name" value="HTH_18"/>
    <property type="match status" value="1"/>
</dbReference>
<comment type="caution">
    <text evidence="5">The sequence shown here is derived from an EMBL/GenBank/DDBJ whole genome shotgun (WGS) entry which is preliminary data.</text>
</comment>
<dbReference type="GO" id="GO:0043565">
    <property type="term" value="F:sequence-specific DNA binding"/>
    <property type="evidence" value="ECO:0007669"/>
    <property type="project" value="InterPro"/>
</dbReference>
<accession>A0A838XRI2</accession>
<evidence type="ECO:0000259" key="4">
    <source>
        <dbReference type="PROSITE" id="PS01124"/>
    </source>
</evidence>
<keyword evidence="6" id="KW-1185">Reference proteome</keyword>
<dbReference type="Gene3D" id="1.10.10.60">
    <property type="entry name" value="Homeodomain-like"/>
    <property type="match status" value="1"/>
</dbReference>
<dbReference type="PANTHER" id="PTHR46796">
    <property type="entry name" value="HTH-TYPE TRANSCRIPTIONAL ACTIVATOR RHAS-RELATED"/>
    <property type="match status" value="1"/>
</dbReference>
<dbReference type="InterPro" id="IPR018062">
    <property type="entry name" value="HTH_AraC-typ_CS"/>
</dbReference>
<gene>
    <name evidence="5" type="ORF">H1W37_06480</name>
</gene>
<organism evidence="5 6">
    <name type="scientific">Stappia taiwanensis</name>
    <dbReference type="NCBI Taxonomy" id="992267"/>
    <lineage>
        <taxon>Bacteria</taxon>
        <taxon>Pseudomonadati</taxon>
        <taxon>Pseudomonadota</taxon>
        <taxon>Alphaproteobacteria</taxon>
        <taxon>Hyphomicrobiales</taxon>
        <taxon>Stappiaceae</taxon>
        <taxon>Stappia</taxon>
    </lineage>
</organism>
<dbReference type="SMART" id="SM00342">
    <property type="entry name" value="HTH_ARAC"/>
    <property type="match status" value="1"/>
</dbReference>
<dbReference type="SUPFAM" id="SSF46689">
    <property type="entry name" value="Homeodomain-like"/>
    <property type="match status" value="1"/>
</dbReference>
<evidence type="ECO:0000256" key="3">
    <source>
        <dbReference type="ARBA" id="ARBA00023163"/>
    </source>
</evidence>
<dbReference type="PROSITE" id="PS01124">
    <property type="entry name" value="HTH_ARAC_FAMILY_2"/>
    <property type="match status" value="1"/>
</dbReference>
<evidence type="ECO:0000313" key="6">
    <source>
        <dbReference type="Proteomes" id="UP000559404"/>
    </source>
</evidence>
<keyword evidence="3" id="KW-0804">Transcription</keyword>
<dbReference type="InterPro" id="IPR020449">
    <property type="entry name" value="Tscrpt_reg_AraC-type_HTH"/>
</dbReference>
<keyword evidence="1" id="KW-0805">Transcription regulation</keyword>
<keyword evidence="2" id="KW-0238">DNA-binding</keyword>